<dbReference type="GO" id="GO:0005886">
    <property type="term" value="C:plasma membrane"/>
    <property type="evidence" value="ECO:0007669"/>
    <property type="project" value="UniProtKB-SubCell"/>
</dbReference>
<reference evidence="9" key="6">
    <citation type="submission" date="2023-01" db="EMBL/GenBank/DDBJ databases">
        <title>Human gut microbiome strain richness.</title>
        <authorList>
            <person name="Chen-Liaw A."/>
        </authorList>
    </citation>
    <scope>NUCLEOTIDE SEQUENCE</scope>
    <source>
        <strain evidence="9">1001283st1_B9_1001283B150217_161031</strain>
    </source>
</reference>
<evidence type="ECO:0000313" key="11">
    <source>
        <dbReference type="EMBL" id="QGU79705.1"/>
    </source>
</evidence>
<evidence type="ECO:0000256" key="7">
    <source>
        <dbReference type="SAM" id="Phobius"/>
    </source>
</evidence>
<evidence type="ECO:0000313" key="9">
    <source>
        <dbReference type="EMBL" id="MDB8606770.1"/>
    </source>
</evidence>
<evidence type="ECO:0000313" key="14">
    <source>
        <dbReference type="Proteomes" id="UP000027855"/>
    </source>
</evidence>
<dbReference type="Proteomes" id="UP000308186">
    <property type="component" value="Unassembled WGS sequence"/>
</dbReference>
<evidence type="ECO:0000313" key="12">
    <source>
        <dbReference type="EMBL" id="QMI50173.1"/>
    </source>
</evidence>
<dbReference type="PATRIC" id="fig|1304.175.peg.350"/>
<dbReference type="Proteomes" id="UP001212483">
    <property type="component" value="Unassembled WGS sequence"/>
</dbReference>
<keyword evidence="6 7" id="KW-0472">Membrane</keyword>
<accession>A0A074IPJ8</accession>
<name>A0A074IPJ8_STRSL</name>
<evidence type="ECO:0000313" key="8">
    <source>
        <dbReference type="EMBL" id="KEO45925.1"/>
    </source>
</evidence>
<dbReference type="PANTHER" id="PTHR33884">
    <property type="entry name" value="UPF0410 PROTEIN YMGE"/>
    <property type="match status" value="1"/>
</dbReference>
<feature type="transmembrane region" description="Helical" evidence="7">
    <location>
        <begin position="48"/>
        <end position="72"/>
    </location>
</feature>
<evidence type="ECO:0000256" key="6">
    <source>
        <dbReference type="ARBA" id="ARBA00023136"/>
    </source>
</evidence>
<proteinExistence type="inferred from homology"/>
<evidence type="ECO:0000256" key="4">
    <source>
        <dbReference type="ARBA" id="ARBA00022692"/>
    </source>
</evidence>
<dbReference type="RefSeq" id="WP_002889604.1">
    <property type="nucleotide sequence ID" value="NZ_CABFMJ010000028.1"/>
</dbReference>
<evidence type="ECO:0000313" key="18">
    <source>
        <dbReference type="Proteomes" id="UP000516705"/>
    </source>
</evidence>
<dbReference type="EMBL" id="WMYO01000012">
    <property type="protein sequence ID" value="MTR28664.1"/>
    <property type="molecule type" value="Genomic_DNA"/>
</dbReference>
<dbReference type="EMBL" id="JAQMJO010000012">
    <property type="protein sequence ID" value="MDB8606770.1"/>
    <property type="molecule type" value="Genomic_DNA"/>
</dbReference>
<dbReference type="Proteomes" id="UP000439678">
    <property type="component" value="Unassembled WGS sequence"/>
</dbReference>
<dbReference type="EMBL" id="CP018187">
    <property type="protein sequence ID" value="QGU79705.1"/>
    <property type="molecule type" value="Genomic_DNA"/>
</dbReference>
<dbReference type="PANTHER" id="PTHR33884:SF3">
    <property type="entry name" value="UPF0410 PROTEIN YMGE"/>
    <property type="match status" value="1"/>
</dbReference>
<dbReference type="Proteomes" id="UP000422997">
    <property type="component" value="Chromosome"/>
</dbReference>
<evidence type="ECO:0000256" key="1">
    <source>
        <dbReference type="ARBA" id="ARBA00004651"/>
    </source>
</evidence>
<evidence type="ECO:0000313" key="17">
    <source>
        <dbReference type="Proteomes" id="UP000439678"/>
    </source>
</evidence>
<evidence type="ECO:0000313" key="16">
    <source>
        <dbReference type="Proteomes" id="UP000422997"/>
    </source>
</evidence>
<keyword evidence="4 7" id="KW-0812">Transmembrane</keyword>
<dbReference type="Proteomes" id="UP000027855">
    <property type="component" value="Unassembled WGS sequence"/>
</dbReference>
<evidence type="ECO:0000313" key="13">
    <source>
        <dbReference type="EMBL" id="TNF66605.1"/>
    </source>
</evidence>
<reference evidence="11 16" key="2">
    <citation type="submission" date="2016-11" db="EMBL/GenBank/DDBJ databases">
        <title>The potential of Streptococcus salivarius to inhibit the production of volatile sulphur compounds in the oral cavity.</title>
        <authorList>
            <person name="Sun L."/>
            <person name="Li Z."/>
            <person name="Jin D."/>
            <person name="Zhao H."/>
        </authorList>
    </citation>
    <scope>NUCLEOTIDE SEQUENCE [LARGE SCALE GENOMIC DNA]</scope>
    <source>
        <strain evidence="11 16">ICDC2</strain>
    </source>
</reference>
<reference evidence="13 15" key="4">
    <citation type="submission" date="2019-06" db="EMBL/GenBank/DDBJ databases">
        <title>Genome Announcement To Ensure Probiotic Safety of Streptococcus salivarius UBSS01.</title>
        <authorList>
            <person name="Sulthana A."/>
            <person name="Lakshmi S.G."/>
            <person name="Madempudi R.S."/>
        </authorList>
    </citation>
    <scope>NUCLEOTIDE SEQUENCE [LARGE SCALE GENOMIC DNA]</scope>
    <source>
        <strain evidence="13 15">UBSS01</strain>
    </source>
</reference>
<dbReference type="Proteomes" id="UP000516705">
    <property type="component" value="Chromosome"/>
</dbReference>
<comment type="subcellular location">
    <subcellularLocation>
        <location evidence="1">Cell membrane</location>
        <topology evidence="1">Multi-pass membrane protein</topology>
    </subcellularLocation>
</comment>
<reference evidence="10 17" key="3">
    <citation type="journal article" date="2019" name="Nat. Med.">
        <title>A library of human gut bacterial isolates paired with longitudinal multiomics data enables mechanistic microbiome research.</title>
        <authorList>
            <person name="Poyet M."/>
            <person name="Groussin M."/>
            <person name="Gibbons S.M."/>
            <person name="Avila-Pacheco J."/>
            <person name="Jiang X."/>
            <person name="Kearney S.M."/>
            <person name="Perrotta A.R."/>
            <person name="Berdy B."/>
            <person name="Zhao S."/>
            <person name="Lieberman T.D."/>
            <person name="Swanson P.K."/>
            <person name="Smith M."/>
            <person name="Roesemann S."/>
            <person name="Alexander J.E."/>
            <person name="Rich S.A."/>
            <person name="Livny J."/>
            <person name="Vlamakis H."/>
            <person name="Clish C."/>
            <person name="Bullock K."/>
            <person name="Deik A."/>
            <person name="Scott J."/>
            <person name="Pierce K.A."/>
            <person name="Xavier R.J."/>
            <person name="Alm E.J."/>
        </authorList>
    </citation>
    <scope>NUCLEOTIDE SEQUENCE [LARGE SCALE GENOMIC DNA]</scope>
    <source>
        <strain evidence="10 17">BIOML-A4</strain>
    </source>
</reference>
<dbReference type="InterPro" id="IPR007341">
    <property type="entry name" value="Transgly_assoc"/>
</dbReference>
<evidence type="ECO:0000313" key="10">
    <source>
        <dbReference type="EMBL" id="MTR28664.1"/>
    </source>
</evidence>
<evidence type="ECO:0000256" key="5">
    <source>
        <dbReference type="ARBA" id="ARBA00022989"/>
    </source>
</evidence>
<evidence type="ECO:0000256" key="2">
    <source>
        <dbReference type="ARBA" id="ARBA00011006"/>
    </source>
</evidence>
<organism evidence="8 14">
    <name type="scientific">Streptococcus salivarius</name>
    <dbReference type="NCBI Taxonomy" id="1304"/>
    <lineage>
        <taxon>Bacteria</taxon>
        <taxon>Bacillati</taxon>
        <taxon>Bacillota</taxon>
        <taxon>Bacilli</taxon>
        <taxon>Lactobacillales</taxon>
        <taxon>Streptococcaceae</taxon>
        <taxon>Streptococcus</taxon>
    </lineage>
</organism>
<keyword evidence="3" id="KW-1003">Cell membrane</keyword>
<reference evidence="12 18" key="5">
    <citation type="journal article" date="2020" name="Microbiol. Resour. Announc.">
        <title>Complete Genome Sequence of Streptococcus salivarius DB-B5, a Novel Probiotic Candidate Isolated from the Supragingival Plaque of a Healthy Female Subject.</title>
        <authorList>
            <person name="Fields F.R."/>
            <person name="Li X."/>
            <person name="Navarre W.W."/>
            <person name="Naito M."/>
        </authorList>
    </citation>
    <scope>NUCLEOTIDE SEQUENCE [LARGE SCALE GENOMIC DNA]</scope>
    <source>
        <strain evidence="12 18">DB-B5</strain>
    </source>
</reference>
<dbReference type="EMBL" id="JJMT01000008">
    <property type="protein sequence ID" value="KEO45925.1"/>
    <property type="molecule type" value="Genomic_DNA"/>
</dbReference>
<dbReference type="KEGG" id="ssah:HSISS4_00052"/>
<keyword evidence="5 7" id="KW-1133">Transmembrane helix</keyword>
<protein>
    <submittedName>
        <fullName evidence="8 9">Membrane protein</fullName>
    </submittedName>
</protein>
<evidence type="ECO:0000256" key="3">
    <source>
        <dbReference type="ARBA" id="ARBA00022475"/>
    </source>
</evidence>
<evidence type="ECO:0000313" key="15">
    <source>
        <dbReference type="Proteomes" id="UP000308186"/>
    </source>
</evidence>
<sequence length="76" mass="8012">MIGSMIVGFLIGLIASAISNRGERMGCIGKTFVGWLGAFVGQLLFGNWGPMLADTAIVPSVLGAVILLALFWNRNS</sequence>
<dbReference type="GeneID" id="61564107"/>
<dbReference type="Pfam" id="PF04226">
    <property type="entry name" value="Transgly_assoc"/>
    <property type="match status" value="1"/>
</dbReference>
<gene>
    <name evidence="11" type="ORF">BSR19_00475</name>
    <name evidence="8" type="ORF">DL07_10955</name>
    <name evidence="13" type="ORF">FBF48_08785</name>
    <name evidence="10" type="ORF">GMC65_10010</name>
    <name evidence="12" type="ORF">HRE60_00440</name>
    <name evidence="9" type="ORF">PNU22_09835</name>
</gene>
<dbReference type="AlphaFoldDB" id="A0A074IPJ8"/>
<dbReference type="EMBL" id="CP054153">
    <property type="protein sequence ID" value="QMI50173.1"/>
    <property type="molecule type" value="Genomic_DNA"/>
</dbReference>
<reference evidence="8 14" key="1">
    <citation type="submission" date="2014-04" db="EMBL/GenBank/DDBJ databases">
        <title>Variable characteristics of bacteriocin-producing Streptococcus salivarius strains isolated from Malaysian subjects.</title>
        <authorList>
            <person name="Philip K."/>
            <person name="Barbour A."/>
        </authorList>
    </citation>
    <scope>NUCLEOTIDE SEQUENCE [LARGE SCALE GENOMIC DNA]</scope>
    <source>
        <strain evidence="8 14">NU10</strain>
    </source>
</reference>
<comment type="similarity">
    <text evidence="2">Belongs to the UPF0410 family.</text>
</comment>
<dbReference type="EMBL" id="VDCW01000010">
    <property type="protein sequence ID" value="TNF66605.1"/>
    <property type="molecule type" value="Genomic_DNA"/>
</dbReference>